<dbReference type="GO" id="GO:0003999">
    <property type="term" value="F:adenine phosphoribosyltransferase activity"/>
    <property type="evidence" value="ECO:0007669"/>
    <property type="project" value="UniProtKB-EC"/>
</dbReference>
<dbReference type="EMBL" id="VXRG01000100">
    <property type="protein sequence ID" value="MXY94168.1"/>
    <property type="molecule type" value="Genomic_DNA"/>
</dbReference>
<sequence length="183" mass="19486">MSYDGRTYRVTVGTCERDLPIFEVAPGVKIAIFNMLGDTEVVETAARLLSREVPETAEVVLAPEVKAVPLGHALSVATGLPLVVVRKLRKPYMVDCLETEVVSITTGEPQTLYIDGKDLALIKGKQALLVDDVVSTGSTLDGLRSLVKDGGGQVAGEMAVFTEGDPGSWEQITALGNLPIFTD</sequence>
<dbReference type="AlphaFoldDB" id="A0A6B0YXN3"/>
<gene>
    <name evidence="2" type="ORF">F4Y42_12065</name>
</gene>
<evidence type="ECO:0000313" key="2">
    <source>
        <dbReference type="EMBL" id="MXY94168.1"/>
    </source>
</evidence>
<dbReference type="PANTHER" id="PTHR43218:SF1">
    <property type="entry name" value="PHOSPHORIBOSYLTRANSFERASE"/>
    <property type="match status" value="1"/>
</dbReference>
<dbReference type="CDD" id="cd06223">
    <property type="entry name" value="PRTases_typeI"/>
    <property type="match status" value="1"/>
</dbReference>
<organism evidence="2">
    <name type="scientific">Caldilineaceae bacterium SB0664_bin_27</name>
    <dbReference type="NCBI Taxonomy" id="2605260"/>
    <lineage>
        <taxon>Bacteria</taxon>
        <taxon>Bacillati</taxon>
        <taxon>Chloroflexota</taxon>
        <taxon>Caldilineae</taxon>
        <taxon>Caldilineales</taxon>
        <taxon>Caldilineaceae</taxon>
    </lineage>
</organism>
<feature type="domain" description="Phosphoribosyltransferase" evidence="1">
    <location>
        <begin position="42"/>
        <end position="157"/>
    </location>
</feature>
<dbReference type="Gene3D" id="3.40.50.2020">
    <property type="match status" value="1"/>
</dbReference>
<evidence type="ECO:0000259" key="1">
    <source>
        <dbReference type="Pfam" id="PF00156"/>
    </source>
</evidence>
<dbReference type="Pfam" id="PF00156">
    <property type="entry name" value="Pribosyltran"/>
    <property type="match status" value="1"/>
</dbReference>
<dbReference type="SUPFAM" id="SSF53271">
    <property type="entry name" value="PRTase-like"/>
    <property type="match status" value="1"/>
</dbReference>
<proteinExistence type="predicted"/>
<dbReference type="InterPro" id="IPR029057">
    <property type="entry name" value="PRTase-like"/>
</dbReference>
<protein>
    <submittedName>
        <fullName evidence="2">Adenine phosphoribosyltransferase</fullName>
        <ecNumber evidence="2">2.4.2.7</ecNumber>
    </submittedName>
</protein>
<reference evidence="2" key="1">
    <citation type="submission" date="2019-09" db="EMBL/GenBank/DDBJ databases">
        <title>Characterisation of the sponge microbiome using genome-centric metagenomics.</title>
        <authorList>
            <person name="Engelberts J.P."/>
            <person name="Robbins S.J."/>
            <person name="De Goeij J.M."/>
            <person name="Aranda M."/>
            <person name="Bell S.C."/>
            <person name="Webster N.S."/>
        </authorList>
    </citation>
    <scope>NUCLEOTIDE SEQUENCE</scope>
    <source>
        <strain evidence="2">SB0664_bin_27</strain>
    </source>
</reference>
<comment type="caution">
    <text evidence="2">The sequence shown here is derived from an EMBL/GenBank/DDBJ whole genome shotgun (WGS) entry which is preliminary data.</text>
</comment>
<dbReference type="NCBIfam" id="NF005592">
    <property type="entry name" value="PRK07322.1"/>
    <property type="match status" value="1"/>
</dbReference>
<keyword evidence="2" id="KW-0328">Glycosyltransferase</keyword>
<dbReference type="InterPro" id="IPR000836">
    <property type="entry name" value="PRTase_dom"/>
</dbReference>
<dbReference type="EC" id="2.4.2.7" evidence="2"/>
<accession>A0A6B0YXN3</accession>
<keyword evidence="2" id="KW-0808">Transferase</keyword>
<name>A0A6B0YXN3_9CHLR</name>
<dbReference type="PANTHER" id="PTHR43218">
    <property type="entry name" value="PHOSPHORIBOSYLTRANSFERASE-RELATED"/>
    <property type="match status" value="1"/>
</dbReference>